<feature type="domain" description="Serine aminopeptidase S33" evidence="1">
    <location>
        <begin position="64"/>
        <end position="160"/>
    </location>
</feature>
<dbReference type="PANTHER" id="PTHR47751:SF1">
    <property type="entry name" value="SUPERFAMILY HYDROLASE, PUTATIVE (AFU_ORTHOLOGUE AFUA_2G16580)-RELATED"/>
    <property type="match status" value="1"/>
</dbReference>
<name>A0A6B1F7L8_9SYNE</name>
<dbReference type="Pfam" id="PF12146">
    <property type="entry name" value="Hydrolase_4"/>
    <property type="match status" value="1"/>
</dbReference>
<dbReference type="InterPro" id="IPR029058">
    <property type="entry name" value="AB_hydrolase_fold"/>
</dbReference>
<accession>A0A6B1F7L8</accession>
<dbReference type="Gene3D" id="1.10.10.800">
    <property type="match status" value="1"/>
</dbReference>
<dbReference type="SUPFAM" id="SSF53474">
    <property type="entry name" value="alpha/beta-Hydrolases"/>
    <property type="match status" value="1"/>
</dbReference>
<dbReference type="InterPro" id="IPR022742">
    <property type="entry name" value="Hydrolase_4"/>
</dbReference>
<sequence>MTPRITLQNTPSRKGAIARSVSFDSHGNLLQGALYLPETAATPLPAVVVTGAWTTVKEQMAGTYARELAVRGYAALAFDFTGWGQSEGSPRLVEDPATKTADIHAAAAFMAAREEIDPARIAGLGICASSGYMAAAVADDDKFQRVALVAPWLHDPAMAEDIYGGADAVAGLIAASEAEGAADTVLPGAGATDANAVMVQVPYYTEADRGLIPAYDNKFSVASWKPWLTYDAQASADRLTKPMLMVGSPAIALPAGAEAYAARARASVKSLWLGKDVAQFDFYDREDVVTASADAIAEFLAV</sequence>
<evidence type="ECO:0000313" key="2">
    <source>
        <dbReference type="EMBL" id="MYG37755.1"/>
    </source>
</evidence>
<comment type="caution">
    <text evidence="2">The sequence shown here is derived from an EMBL/GenBank/DDBJ whole genome shotgun (WGS) entry which is preliminary data.</text>
</comment>
<organism evidence="2">
    <name type="scientific">Synechococcus sp. SB0676_bin_10</name>
    <dbReference type="NCBI Taxonomy" id="2604869"/>
    <lineage>
        <taxon>Bacteria</taxon>
        <taxon>Bacillati</taxon>
        <taxon>Cyanobacteriota</taxon>
        <taxon>Cyanophyceae</taxon>
        <taxon>Synechococcales</taxon>
        <taxon>Synechococcaceae</taxon>
        <taxon>Synechococcus</taxon>
    </lineage>
</organism>
<dbReference type="EMBL" id="VYDO01000069">
    <property type="protein sequence ID" value="MYG37755.1"/>
    <property type="molecule type" value="Genomic_DNA"/>
</dbReference>
<dbReference type="Gene3D" id="3.40.50.1820">
    <property type="entry name" value="alpha/beta hydrolase"/>
    <property type="match status" value="1"/>
</dbReference>
<dbReference type="AlphaFoldDB" id="A0A6B1F7L8"/>
<reference evidence="2" key="1">
    <citation type="submission" date="2019-09" db="EMBL/GenBank/DDBJ databases">
        <title>Characterisation of the sponge microbiome using genome-centric metagenomics.</title>
        <authorList>
            <person name="Engelberts J.P."/>
            <person name="Robbins S.J."/>
            <person name="De Goeij J.M."/>
            <person name="Aranda M."/>
            <person name="Bell S.C."/>
            <person name="Webster N.S."/>
        </authorList>
    </citation>
    <scope>NUCLEOTIDE SEQUENCE</scope>
    <source>
        <strain evidence="2">SB0676_bin_10</strain>
    </source>
</reference>
<protein>
    <submittedName>
        <fullName evidence="2">Lysophospholipase</fullName>
    </submittedName>
</protein>
<gene>
    <name evidence="2" type="ORF">F4162_01805</name>
</gene>
<dbReference type="InterPro" id="IPR051411">
    <property type="entry name" value="Polyketide_trans_af380"/>
</dbReference>
<proteinExistence type="predicted"/>
<dbReference type="PANTHER" id="PTHR47751">
    <property type="entry name" value="SUPERFAMILY HYDROLASE, PUTATIVE (AFU_ORTHOLOGUE AFUA_2G16580)-RELATED"/>
    <property type="match status" value="1"/>
</dbReference>
<evidence type="ECO:0000259" key="1">
    <source>
        <dbReference type="Pfam" id="PF12146"/>
    </source>
</evidence>